<name>A0AC35FKW1_9BILA</name>
<evidence type="ECO:0000313" key="1">
    <source>
        <dbReference type="Proteomes" id="UP000887580"/>
    </source>
</evidence>
<sequence>MKLTLFILFTFFETFQANGLGFLGCCGGPGPGPYPAGTMTPSGYPIYGMAPHASDAVAYSSPGSSYGYGSSGGYGSPGGYGSSGYGSQGGYGGGGYGSGYGSSGGGGS</sequence>
<dbReference type="WBParaSite" id="PS1159_v2.g18633.t1">
    <property type="protein sequence ID" value="PS1159_v2.g18633.t1"/>
    <property type="gene ID" value="PS1159_v2.g18633"/>
</dbReference>
<reference evidence="2" key="1">
    <citation type="submission" date="2022-11" db="UniProtKB">
        <authorList>
            <consortium name="WormBaseParasite"/>
        </authorList>
    </citation>
    <scope>IDENTIFICATION</scope>
</reference>
<protein>
    <submittedName>
        <fullName evidence="2">Uncharacterized protein</fullName>
    </submittedName>
</protein>
<accession>A0AC35FKW1</accession>
<dbReference type="Proteomes" id="UP000887580">
    <property type="component" value="Unplaced"/>
</dbReference>
<proteinExistence type="predicted"/>
<evidence type="ECO:0000313" key="2">
    <source>
        <dbReference type="WBParaSite" id="PS1159_v2.g18633.t1"/>
    </source>
</evidence>
<organism evidence="1 2">
    <name type="scientific">Panagrolaimus sp. PS1159</name>
    <dbReference type="NCBI Taxonomy" id="55785"/>
    <lineage>
        <taxon>Eukaryota</taxon>
        <taxon>Metazoa</taxon>
        <taxon>Ecdysozoa</taxon>
        <taxon>Nematoda</taxon>
        <taxon>Chromadorea</taxon>
        <taxon>Rhabditida</taxon>
        <taxon>Tylenchina</taxon>
        <taxon>Panagrolaimomorpha</taxon>
        <taxon>Panagrolaimoidea</taxon>
        <taxon>Panagrolaimidae</taxon>
        <taxon>Panagrolaimus</taxon>
    </lineage>
</organism>